<sequence>MHLPLPSFPSAVAAITSTVVSSSRVLSPADVLDVHLHAAPLESGPRDTRKAFRVITSAERPAIIPAMPIILCCFLLRHDTIPAGTLRSTGRCCQGYMFGCRQTLGTVWLEALESSQGASIANRLWGLDPPHSACCIRASICCFSSPTRLTLLLNFCSIPSGSLTSSITTRHSSTSSSHRAMSSHFSEILHKHDPTGDLGSTGWLCLIAALASRNQPQQVGLAAEEFLKEVEEAGRSKACEKLREAVFKVVYGSGSKRSRVWVRG</sequence>
<dbReference type="Proteomes" id="UP000269721">
    <property type="component" value="Unassembled WGS sequence"/>
</dbReference>
<feature type="non-terminal residue" evidence="1">
    <location>
        <position position="264"/>
    </location>
</feature>
<name>A0A4P9VV02_9FUNG</name>
<gene>
    <name evidence="1" type="ORF">BDK51DRAFT_31595</name>
</gene>
<dbReference type="AlphaFoldDB" id="A0A4P9VV02"/>
<organism evidence="1 2">
    <name type="scientific">Blyttiomyces helicus</name>
    <dbReference type="NCBI Taxonomy" id="388810"/>
    <lineage>
        <taxon>Eukaryota</taxon>
        <taxon>Fungi</taxon>
        <taxon>Fungi incertae sedis</taxon>
        <taxon>Chytridiomycota</taxon>
        <taxon>Chytridiomycota incertae sedis</taxon>
        <taxon>Chytridiomycetes</taxon>
        <taxon>Chytridiomycetes incertae sedis</taxon>
        <taxon>Blyttiomyces</taxon>
    </lineage>
</organism>
<evidence type="ECO:0000313" key="1">
    <source>
        <dbReference type="EMBL" id="RKO82942.1"/>
    </source>
</evidence>
<accession>A0A4P9VV02</accession>
<evidence type="ECO:0000313" key="2">
    <source>
        <dbReference type="Proteomes" id="UP000269721"/>
    </source>
</evidence>
<keyword evidence="2" id="KW-1185">Reference proteome</keyword>
<proteinExistence type="predicted"/>
<reference evidence="2" key="1">
    <citation type="journal article" date="2018" name="Nat. Microbiol.">
        <title>Leveraging single-cell genomics to expand the fungal tree of life.</title>
        <authorList>
            <person name="Ahrendt S.R."/>
            <person name="Quandt C.A."/>
            <person name="Ciobanu D."/>
            <person name="Clum A."/>
            <person name="Salamov A."/>
            <person name="Andreopoulos B."/>
            <person name="Cheng J.F."/>
            <person name="Woyke T."/>
            <person name="Pelin A."/>
            <person name="Henrissat B."/>
            <person name="Reynolds N.K."/>
            <person name="Benny G.L."/>
            <person name="Smith M.E."/>
            <person name="James T.Y."/>
            <person name="Grigoriev I.V."/>
        </authorList>
    </citation>
    <scope>NUCLEOTIDE SEQUENCE [LARGE SCALE GENOMIC DNA]</scope>
</reference>
<protein>
    <submittedName>
        <fullName evidence="1">Uncharacterized protein</fullName>
    </submittedName>
</protein>
<dbReference type="EMBL" id="ML001882">
    <property type="protein sequence ID" value="RKO82942.1"/>
    <property type="molecule type" value="Genomic_DNA"/>
</dbReference>